<dbReference type="FunFam" id="2.10.250.10:FF:000002">
    <property type="entry name" value="Calreticulin"/>
    <property type="match status" value="1"/>
</dbReference>
<dbReference type="InterPro" id="IPR018124">
    <property type="entry name" value="Calret/calnex_CS"/>
</dbReference>
<dbReference type="KEGG" id="gtt:GUITHDRAFT_155253"/>
<dbReference type="Gene3D" id="2.60.120.200">
    <property type="match status" value="1"/>
</dbReference>
<organism evidence="16">
    <name type="scientific">Guillardia theta (strain CCMP2712)</name>
    <name type="common">Cryptophyte</name>
    <dbReference type="NCBI Taxonomy" id="905079"/>
    <lineage>
        <taxon>Eukaryota</taxon>
        <taxon>Cryptophyceae</taxon>
        <taxon>Pyrenomonadales</taxon>
        <taxon>Geminigeraceae</taxon>
        <taxon>Guillardia</taxon>
    </lineage>
</organism>
<dbReference type="OrthoDB" id="1938156at2759"/>
<feature type="compositionally biased region" description="Acidic residues" evidence="15">
    <location>
        <begin position="384"/>
        <end position="396"/>
    </location>
</feature>
<dbReference type="GO" id="GO:0005788">
    <property type="term" value="C:endoplasmic reticulum lumen"/>
    <property type="evidence" value="ECO:0007669"/>
    <property type="project" value="UniProtKB-SubCell"/>
</dbReference>
<feature type="compositionally biased region" description="Basic and acidic residues" evidence="15">
    <location>
        <begin position="228"/>
        <end position="252"/>
    </location>
</feature>
<dbReference type="PROSITE" id="PS00804">
    <property type="entry name" value="CALRETICULIN_2"/>
    <property type="match status" value="1"/>
</dbReference>
<feature type="region of interest" description="Disordered" evidence="15">
    <location>
        <begin position="199"/>
        <end position="278"/>
    </location>
</feature>
<evidence type="ECO:0000256" key="9">
    <source>
        <dbReference type="ARBA" id="ARBA00022837"/>
    </source>
</evidence>
<evidence type="ECO:0000256" key="11">
    <source>
        <dbReference type="PIRNR" id="PIRNR002356"/>
    </source>
</evidence>
<comment type="similarity">
    <text evidence="2 11 14">Belongs to the calreticulin family.</text>
</comment>
<reference evidence="18" key="2">
    <citation type="submission" date="2012-11" db="EMBL/GenBank/DDBJ databases">
        <authorList>
            <person name="Kuo A."/>
            <person name="Curtis B.A."/>
            <person name="Tanifuji G."/>
            <person name="Burki F."/>
            <person name="Gruber A."/>
            <person name="Irimia M."/>
            <person name="Maruyama S."/>
            <person name="Arias M.C."/>
            <person name="Ball S.G."/>
            <person name="Gile G.H."/>
            <person name="Hirakawa Y."/>
            <person name="Hopkins J.F."/>
            <person name="Rensing S.A."/>
            <person name="Schmutz J."/>
            <person name="Symeonidi A."/>
            <person name="Elias M."/>
            <person name="Eveleigh R.J."/>
            <person name="Herman E.K."/>
            <person name="Klute M.J."/>
            <person name="Nakayama T."/>
            <person name="Obornik M."/>
            <person name="Reyes-Prieto A."/>
            <person name="Armbrust E.V."/>
            <person name="Aves S.J."/>
            <person name="Beiko R.G."/>
            <person name="Coutinho P."/>
            <person name="Dacks J.B."/>
            <person name="Durnford D.G."/>
            <person name="Fast N.M."/>
            <person name="Green B.R."/>
            <person name="Grisdale C."/>
            <person name="Hempe F."/>
            <person name="Henrissat B."/>
            <person name="Hoppner M.P."/>
            <person name="Ishida K.-I."/>
            <person name="Kim E."/>
            <person name="Koreny L."/>
            <person name="Kroth P.G."/>
            <person name="Liu Y."/>
            <person name="Malik S.-B."/>
            <person name="Maier U.G."/>
            <person name="McRose D."/>
            <person name="Mock T."/>
            <person name="Neilson J.A."/>
            <person name="Onodera N.T."/>
            <person name="Poole A.M."/>
            <person name="Pritham E.J."/>
            <person name="Richards T.A."/>
            <person name="Rocap G."/>
            <person name="Roy S.W."/>
            <person name="Sarai C."/>
            <person name="Schaack S."/>
            <person name="Shirato S."/>
            <person name="Slamovits C.H."/>
            <person name="Spencer D.F."/>
            <person name="Suzuki S."/>
            <person name="Worden A.Z."/>
            <person name="Zauner S."/>
            <person name="Barry K."/>
            <person name="Bell C."/>
            <person name="Bharti A.K."/>
            <person name="Crow J.A."/>
            <person name="Grimwood J."/>
            <person name="Kramer R."/>
            <person name="Lindquist E."/>
            <person name="Lucas S."/>
            <person name="Salamov A."/>
            <person name="McFadden G.I."/>
            <person name="Lane C.E."/>
            <person name="Keeling P.J."/>
            <person name="Gray M.W."/>
            <person name="Grigoriev I.V."/>
            <person name="Archibald J.M."/>
        </authorList>
    </citation>
    <scope>NUCLEOTIDE SEQUENCE</scope>
    <source>
        <strain evidence="18">CCMP2712</strain>
    </source>
</reference>
<keyword evidence="13" id="KW-1015">Disulfide bond</keyword>
<dbReference type="eggNOG" id="KOG0674">
    <property type="taxonomic scope" value="Eukaryota"/>
</dbReference>
<evidence type="ECO:0000256" key="15">
    <source>
        <dbReference type="SAM" id="MobiDB-lite"/>
    </source>
</evidence>
<feature type="binding site" evidence="12">
    <location>
        <position position="319"/>
    </location>
    <ligand>
        <name>an alpha-D-glucoside</name>
        <dbReference type="ChEBI" id="CHEBI:22390"/>
    </ligand>
</feature>
<evidence type="ECO:0000256" key="7">
    <source>
        <dbReference type="ARBA" id="ARBA00022824"/>
    </source>
</evidence>
<feature type="binding site" evidence="12">
    <location>
        <position position="109"/>
    </location>
    <ligand>
        <name>an alpha-D-glucoside</name>
        <dbReference type="ChEBI" id="CHEBI:22390"/>
    </ligand>
</feature>
<evidence type="ECO:0000313" key="16">
    <source>
        <dbReference type="EMBL" id="EKX36337.1"/>
    </source>
</evidence>
<feature type="chain" id="PRO_5008451362" description="Calreticulin" evidence="14">
    <location>
        <begin position="21"/>
        <end position="403"/>
    </location>
</feature>
<comment type="subcellular location">
    <subcellularLocation>
        <location evidence="1 11">Endoplasmic reticulum lumen</location>
    </subcellularLocation>
</comment>
<dbReference type="Gene3D" id="2.10.250.10">
    <property type="entry name" value="Calreticulin/calnexin, P domain"/>
    <property type="match status" value="1"/>
</dbReference>
<dbReference type="OMA" id="KRDEICA"/>
<feature type="binding site" evidence="12">
    <location>
        <position position="111"/>
    </location>
    <ligand>
        <name>an alpha-D-glucoside</name>
        <dbReference type="ChEBI" id="CHEBI:22390"/>
    </ligand>
</feature>
<feature type="disulfide bond" evidence="13">
    <location>
        <begin position="105"/>
        <end position="136"/>
    </location>
</feature>
<dbReference type="PROSITE" id="PS00805">
    <property type="entry name" value="CALRETICULIN_REPEAT"/>
    <property type="match status" value="1"/>
</dbReference>
<keyword evidence="3" id="KW-0479">Metal-binding</keyword>
<evidence type="ECO:0000256" key="2">
    <source>
        <dbReference type="ARBA" id="ARBA00010983"/>
    </source>
</evidence>
<dbReference type="InterPro" id="IPR013320">
    <property type="entry name" value="ConA-like_dom_sf"/>
</dbReference>
<keyword evidence="4 14" id="KW-0732">Signal</keyword>
<keyword evidence="10 11" id="KW-0143">Chaperone</keyword>
<evidence type="ECO:0000256" key="1">
    <source>
        <dbReference type="ARBA" id="ARBA00004319"/>
    </source>
</evidence>
<dbReference type="FunFam" id="2.60.120.200:FF:000018">
    <property type="entry name" value="Calreticulin 1b"/>
    <property type="match status" value="1"/>
</dbReference>
<dbReference type="GO" id="GO:0005509">
    <property type="term" value="F:calcium ion binding"/>
    <property type="evidence" value="ECO:0007669"/>
    <property type="project" value="InterPro"/>
</dbReference>
<name>L1IJR9_GUITC</name>
<dbReference type="GO" id="GO:0036503">
    <property type="term" value="P:ERAD pathway"/>
    <property type="evidence" value="ECO:0007669"/>
    <property type="project" value="TreeGrafter"/>
</dbReference>
<dbReference type="HOGENOM" id="CLU_018224_0_2_1"/>
<dbReference type="GO" id="GO:0051082">
    <property type="term" value="F:unfolded protein binding"/>
    <property type="evidence" value="ECO:0007669"/>
    <property type="project" value="InterPro"/>
</dbReference>
<reference evidence="17" key="3">
    <citation type="submission" date="2016-03" db="UniProtKB">
        <authorList>
            <consortium name="EnsemblProtists"/>
        </authorList>
    </citation>
    <scope>IDENTIFICATION</scope>
</reference>
<evidence type="ECO:0000313" key="18">
    <source>
        <dbReference type="Proteomes" id="UP000011087"/>
    </source>
</evidence>
<feature type="binding site" evidence="12">
    <location>
        <position position="134"/>
    </location>
    <ligand>
        <name>an alpha-D-glucoside</name>
        <dbReference type="ChEBI" id="CHEBI:22390"/>
    </ligand>
</feature>
<keyword evidence="6" id="KW-0677">Repeat</keyword>
<keyword evidence="18" id="KW-1185">Reference proteome</keyword>
<keyword evidence="8" id="KW-0862">Zinc</keyword>
<dbReference type="AlphaFoldDB" id="L1IJR9"/>
<evidence type="ECO:0000256" key="13">
    <source>
        <dbReference type="PIRSR" id="PIRSR002356-3"/>
    </source>
</evidence>
<evidence type="ECO:0000256" key="4">
    <source>
        <dbReference type="ARBA" id="ARBA00022729"/>
    </source>
</evidence>
<dbReference type="InterPro" id="IPR009169">
    <property type="entry name" value="Calreticulin"/>
</dbReference>
<dbReference type="InterPro" id="IPR001580">
    <property type="entry name" value="Calret/calnex"/>
</dbReference>
<proteinExistence type="inferred from homology"/>
<gene>
    <name evidence="16" type="ORF">GUITHDRAFT_155253</name>
</gene>
<dbReference type="GO" id="GO:0005789">
    <property type="term" value="C:endoplasmic reticulum membrane"/>
    <property type="evidence" value="ECO:0007669"/>
    <property type="project" value="TreeGrafter"/>
</dbReference>
<dbReference type="GeneID" id="17293128"/>
<evidence type="ECO:0000256" key="12">
    <source>
        <dbReference type="PIRSR" id="PIRSR002356-1"/>
    </source>
</evidence>
<accession>L1IJR9</accession>
<dbReference type="RefSeq" id="XP_005823317.1">
    <property type="nucleotide sequence ID" value="XM_005823260.1"/>
</dbReference>
<dbReference type="Proteomes" id="UP000011087">
    <property type="component" value="Unassembled WGS sequence"/>
</dbReference>
<dbReference type="PANTHER" id="PTHR11073">
    <property type="entry name" value="CALRETICULIN AND CALNEXIN"/>
    <property type="match status" value="1"/>
</dbReference>
<dbReference type="Pfam" id="PF00262">
    <property type="entry name" value="Calreticulin"/>
    <property type="match status" value="2"/>
</dbReference>
<evidence type="ECO:0000256" key="8">
    <source>
        <dbReference type="ARBA" id="ARBA00022833"/>
    </source>
</evidence>
<feature type="compositionally biased region" description="Acidic residues" evidence="15">
    <location>
        <begin position="218"/>
        <end position="227"/>
    </location>
</feature>
<feature type="compositionally biased region" description="Basic and acidic residues" evidence="15">
    <location>
        <begin position="354"/>
        <end position="383"/>
    </location>
</feature>
<feature type="region of interest" description="Disordered" evidence="15">
    <location>
        <begin position="346"/>
        <end position="403"/>
    </location>
</feature>
<evidence type="ECO:0000256" key="6">
    <source>
        <dbReference type="ARBA" id="ARBA00022737"/>
    </source>
</evidence>
<dbReference type="EnsemblProtists" id="EKX36337">
    <property type="protein sequence ID" value="EKX36337"/>
    <property type="gene ID" value="GUITHDRAFT_155253"/>
</dbReference>
<dbReference type="PaxDb" id="55529-EKX36337"/>
<evidence type="ECO:0000256" key="3">
    <source>
        <dbReference type="ARBA" id="ARBA00022723"/>
    </source>
</evidence>
<dbReference type="STRING" id="905079.L1IJR9"/>
<evidence type="ECO:0000313" key="17">
    <source>
        <dbReference type="EnsemblProtists" id="EKX36337"/>
    </source>
</evidence>
<dbReference type="GO" id="GO:0030246">
    <property type="term" value="F:carbohydrate binding"/>
    <property type="evidence" value="ECO:0007669"/>
    <property type="project" value="UniProtKB-KW"/>
</dbReference>
<keyword evidence="9" id="KW-0106">Calcium</keyword>
<dbReference type="PIRSF" id="PIRSF002356">
    <property type="entry name" value="Calreticulin"/>
    <property type="match status" value="1"/>
</dbReference>
<dbReference type="GO" id="GO:0006457">
    <property type="term" value="P:protein folding"/>
    <property type="evidence" value="ECO:0007669"/>
    <property type="project" value="InterPro"/>
</dbReference>
<feature type="signal peptide" evidence="14">
    <location>
        <begin position="1"/>
        <end position="20"/>
    </location>
</feature>
<reference evidence="16 18" key="1">
    <citation type="journal article" date="2012" name="Nature">
        <title>Algal genomes reveal evolutionary mosaicism and the fate of nucleomorphs.</title>
        <authorList>
            <consortium name="DOE Joint Genome Institute"/>
            <person name="Curtis B.A."/>
            <person name="Tanifuji G."/>
            <person name="Burki F."/>
            <person name="Gruber A."/>
            <person name="Irimia M."/>
            <person name="Maruyama S."/>
            <person name="Arias M.C."/>
            <person name="Ball S.G."/>
            <person name="Gile G.H."/>
            <person name="Hirakawa Y."/>
            <person name="Hopkins J.F."/>
            <person name="Kuo A."/>
            <person name="Rensing S.A."/>
            <person name="Schmutz J."/>
            <person name="Symeonidi A."/>
            <person name="Elias M."/>
            <person name="Eveleigh R.J."/>
            <person name="Herman E.K."/>
            <person name="Klute M.J."/>
            <person name="Nakayama T."/>
            <person name="Obornik M."/>
            <person name="Reyes-Prieto A."/>
            <person name="Armbrust E.V."/>
            <person name="Aves S.J."/>
            <person name="Beiko R.G."/>
            <person name="Coutinho P."/>
            <person name="Dacks J.B."/>
            <person name="Durnford D.G."/>
            <person name="Fast N.M."/>
            <person name="Green B.R."/>
            <person name="Grisdale C.J."/>
            <person name="Hempel F."/>
            <person name="Henrissat B."/>
            <person name="Hoppner M.P."/>
            <person name="Ishida K."/>
            <person name="Kim E."/>
            <person name="Koreny L."/>
            <person name="Kroth P.G."/>
            <person name="Liu Y."/>
            <person name="Malik S.B."/>
            <person name="Maier U.G."/>
            <person name="McRose D."/>
            <person name="Mock T."/>
            <person name="Neilson J.A."/>
            <person name="Onodera N.T."/>
            <person name="Poole A.M."/>
            <person name="Pritham E.J."/>
            <person name="Richards T.A."/>
            <person name="Rocap G."/>
            <person name="Roy S.W."/>
            <person name="Sarai C."/>
            <person name="Schaack S."/>
            <person name="Shirato S."/>
            <person name="Slamovits C.H."/>
            <person name="Spencer D.F."/>
            <person name="Suzuki S."/>
            <person name="Worden A.Z."/>
            <person name="Zauner S."/>
            <person name="Barry K."/>
            <person name="Bell C."/>
            <person name="Bharti A.K."/>
            <person name="Crow J.A."/>
            <person name="Grimwood J."/>
            <person name="Kramer R."/>
            <person name="Lindquist E."/>
            <person name="Lucas S."/>
            <person name="Salamov A."/>
            <person name="McFadden G.I."/>
            <person name="Lane C.E."/>
            <person name="Keeling P.J."/>
            <person name="Gray M.W."/>
            <person name="Grigoriev I.V."/>
            <person name="Archibald J.M."/>
        </authorList>
    </citation>
    <scope>NUCLEOTIDE SEQUENCE</scope>
    <source>
        <strain evidence="16 18">CCMP2712</strain>
    </source>
</reference>
<dbReference type="SUPFAM" id="SSF49899">
    <property type="entry name" value="Concanavalin A-like lectins/glucanases"/>
    <property type="match status" value="1"/>
</dbReference>
<keyword evidence="5" id="KW-0430">Lectin</keyword>
<keyword evidence="7 11" id="KW-0256">Endoplasmic reticulum</keyword>
<evidence type="ECO:0000256" key="14">
    <source>
        <dbReference type="RuleBase" id="RU362126"/>
    </source>
</evidence>
<dbReference type="InterPro" id="IPR009033">
    <property type="entry name" value="Calreticulin/calnexin_P_dom_sf"/>
</dbReference>
<feature type="compositionally biased region" description="Acidic residues" evidence="15">
    <location>
        <begin position="253"/>
        <end position="262"/>
    </location>
</feature>
<evidence type="ECO:0000256" key="5">
    <source>
        <dbReference type="ARBA" id="ARBA00022734"/>
    </source>
</evidence>
<protein>
    <recommendedName>
        <fullName evidence="11">Calreticulin</fullName>
    </recommendedName>
</protein>
<dbReference type="SUPFAM" id="SSF63887">
    <property type="entry name" value="P-domain of calnexin/calreticulin"/>
    <property type="match status" value="1"/>
</dbReference>
<sequence length="403" mass="46141">MSTRFGQTLLLLSLFAAAGAEVFFQEDFDDGKWESRWVKSKFKSSDEGPWELSAGKNYGDANNKGIKTMTDYRWYDISAKTPSFNNKGKKLVLQYTVKHEQNLDCGGGYIKLAPMSDQSKWGGDSEYSIMFGPDICGYSTKKVHVIFTYKGKNHLIKKEIKPETDELTHIYTLILNPDNTYEVQIDLNKVESGSLLEDWDMLPPQEDQGPQGSFKPDDWDENEEIDDPKDKKPDGWDDIPKQIVDPDAKKPDDWDDESDGEWEAPMIDNPKYQGEWKPKRIPNPAYKGKWEAPEIDNPDFVDDAELYNVVKDNGLVGFELWQVKAGSIFDNILVCDDPAYAKAQAEKNIVPLQKAEKEMKQKKDDEEAEQRKKEDDDRKAKEAADDDDDDDDEDDDDKKKSEL</sequence>
<feature type="binding site" evidence="12">
    <location>
        <position position="127"/>
    </location>
    <ligand>
        <name>an alpha-D-glucoside</name>
        <dbReference type="ChEBI" id="CHEBI:22390"/>
    </ligand>
</feature>
<dbReference type="PRINTS" id="PR00626">
    <property type="entry name" value="CALRETICULIN"/>
</dbReference>
<dbReference type="EMBL" id="JH993075">
    <property type="protein sequence ID" value="EKX36337.1"/>
    <property type="molecule type" value="Genomic_DNA"/>
</dbReference>
<evidence type="ECO:0000256" key="10">
    <source>
        <dbReference type="ARBA" id="ARBA00023186"/>
    </source>
</evidence>
<dbReference type="PANTHER" id="PTHR11073:SF2">
    <property type="entry name" value="CALRETICULIN"/>
    <property type="match status" value="1"/>
</dbReference>